<dbReference type="Proteomes" id="UP000467006">
    <property type="component" value="Chromosome"/>
</dbReference>
<dbReference type="EMBL" id="AP022563">
    <property type="protein sequence ID" value="BBX19495.1"/>
    <property type="molecule type" value="Genomic_DNA"/>
</dbReference>
<evidence type="ECO:0000259" key="1">
    <source>
        <dbReference type="PROSITE" id="PS50206"/>
    </source>
</evidence>
<evidence type="ECO:0000313" key="3">
    <source>
        <dbReference type="Proteomes" id="UP000467006"/>
    </source>
</evidence>
<name>A0A7I7K5X4_9MYCO</name>
<sequence length="53" mass="5913">MLICIRKAYDAVRVLAESGRRAIRLNDGMLEWRLAGRAVVAGSDEQRTSHDQG</sequence>
<dbReference type="InterPro" id="IPR036873">
    <property type="entry name" value="Rhodanese-like_dom_sf"/>
</dbReference>
<organism evidence="2 3">
    <name type="scientific">Mycolicibacterium duvalii</name>
    <dbReference type="NCBI Taxonomy" id="39688"/>
    <lineage>
        <taxon>Bacteria</taxon>
        <taxon>Bacillati</taxon>
        <taxon>Actinomycetota</taxon>
        <taxon>Actinomycetes</taxon>
        <taxon>Mycobacteriales</taxon>
        <taxon>Mycobacteriaceae</taxon>
        <taxon>Mycolicibacterium</taxon>
    </lineage>
</organism>
<dbReference type="KEGG" id="mdu:MDUV_43550"/>
<reference evidence="2 3" key="1">
    <citation type="journal article" date="2019" name="Emerg. Microbes Infect.">
        <title>Comprehensive subspecies identification of 175 nontuberculous mycobacteria species based on 7547 genomic profiles.</title>
        <authorList>
            <person name="Matsumoto Y."/>
            <person name="Kinjo T."/>
            <person name="Motooka D."/>
            <person name="Nabeya D."/>
            <person name="Jung N."/>
            <person name="Uechi K."/>
            <person name="Horii T."/>
            <person name="Iida T."/>
            <person name="Fujita J."/>
            <person name="Nakamura S."/>
        </authorList>
    </citation>
    <scope>NUCLEOTIDE SEQUENCE [LARGE SCALE GENOMIC DNA]</scope>
    <source>
        <strain evidence="2 3">JCM 6396</strain>
    </source>
</reference>
<dbReference type="SUPFAM" id="SSF52821">
    <property type="entry name" value="Rhodanese/Cell cycle control phosphatase"/>
    <property type="match status" value="1"/>
</dbReference>
<dbReference type="PROSITE" id="PS50206">
    <property type="entry name" value="RHODANESE_3"/>
    <property type="match status" value="1"/>
</dbReference>
<feature type="domain" description="Rhodanese" evidence="1">
    <location>
        <begin position="8"/>
        <end position="41"/>
    </location>
</feature>
<evidence type="ECO:0000313" key="2">
    <source>
        <dbReference type="EMBL" id="BBX19495.1"/>
    </source>
</evidence>
<accession>A0A7I7K5X4</accession>
<protein>
    <recommendedName>
        <fullName evidence="1">Rhodanese domain-containing protein</fullName>
    </recommendedName>
</protein>
<dbReference type="InterPro" id="IPR001763">
    <property type="entry name" value="Rhodanese-like_dom"/>
</dbReference>
<keyword evidence="3" id="KW-1185">Reference proteome</keyword>
<proteinExistence type="predicted"/>
<gene>
    <name evidence="2" type="ORF">MDUV_43550</name>
</gene>
<dbReference type="AlphaFoldDB" id="A0A7I7K5X4"/>